<proteinExistence type="inferred from homology"/>
<dbReference type="STRING" id="307972.A0A2G8KJ23"/>
<keyword evidence="6 14" id="KW-0812">Transmembrane</keyword>
<keyword evidence="5" id="KW-0679">Respiratory chain</keyword>
<keyword evidence="11 14" id="KW-0472">Membrane</keyword>
<dbReference type="Pfam" id="PF07225">
    <property type="entry name" value="NDUF_B4"/>
    <property type="match status" value="1"/>
</dbReference>
<name>A0A2G8KJ23_STIJA</name>
<dbReference type="GO" id="GO:0005743">
    <property type="term" value="C:mitochondrial inner membrane"/>
    <property type="evidence" value="ECO:0007669"/>
    <property type="project" value="UniProtKB-SubCell"/>
</dbReference>
<comment type="caution">
    <text evidence="15">The sequence shown here is derived from an EMBL/GenBank/DDBJ whole genome shotgun (WGS) entry which is preliminary data.</text>
</comment>
<protein>
    <recommendedName>
        <fullName evidence="3">NADH dehydrogenase [ubiquinone] 1 beta subcomplex subunit 4</fullName>
    </recommendedName>
    <alternativeName>
        <fullName evidence="12">Complex I-B15</fullName>
    </alternativeName>
    <alternativeName>
        <fullName evidence="13">NADH-ubiquinone oxidoreductase B15 subunit</fullName>
    </alternativeName>
</protein>
<feature type="transmembrane region" description="Helical" evidence="14">
    <location>
        <begin position="67"/>
        <end position="86"/>
    </location>
</feature>
<evidence type="ECO:0000256" key="5">
    <source>
        <dbReference type="ARBA" id="ARBA00022660"/>
    </source>
</evidence>
<keyword evidence="9 14" id="KW-1133">Transmembrane helix</keyword>
<evidence type="ECO:0000256" key="14">
    <source>
        <dbReference type="SAM" id="Phobius"/>
    </source>
</evidence>
<evidence type="ECO:0000256" key="1">
    <source>
        <dbReference type="ARBA" id="ARBA00004434"/>
    </source>
</evidence>
<accession>A0A2G8KJ23</accession>
<keyword evidence="4" id="KW-0813">Transport</keyword>
<evidence type="ECO:0000256" key="12">
    <source>
        <dbReference type="ARBA" id="ARBA00030212"/>
    </source>
</evidence>
<sequence>MKTSFQLKLAPRRDVVCIREVECMLFPRIYLCQGIPNVGFTIDPAIERWNFARQNAYSYFKATPKTTVVGLIMGIGLPACLVFAIVKSKTKENERIDKGLQKKPRNYLAF</sequence>
<evidence type="ECO:0000256" key="6">
    <source>
        <dbReference type="ARBA" id="ARBA00022692"/>
    </source>
</evidence>
<organism evidence="15 16">
    <name type="scientific">Stichopus japonicus</name>
    <name type="common">Sea cucumber</name>
    <dbReference type="NCBI Taxonomy" id="307972"/>
    <lineage>
        <taxon>Eukaryota</taxon>
        <taxon>Metazoa</taxon>
        <taxon>Echinodermata</taxon>
        <taxon>Eleutherozoa</taxon>
        <taxon>Echinozoa</taxon>
        <taxon>Holothuroidea</taxon>
        <taxon>Aspidochirotacea</taxon>
        <taxon>Aspidochirotida</taxon>
        <taxon>Stichopodidae</taxon>
        <taxon>Apostichopus</taxon>
    </lineage>
</organism>
<evidence type="ECO:0000256" key="9">
    <source>
        <dbReference type="ARBA" id="ARBA00022989"/>
    </source>
</evidence>
<evidence type="ECO:0000313" key="15">
    <source>
        <dbReference type="EMBL" id="PIK47994.1"/>
    </source>
</evidence>
<evidence type="ECO:0000256" key="8">
    <source>
        <dbReference type="ARBA" id="ARBA00022982"/>
    </source>
</evidence>
<evidence type="ECO:0000256" key="3">
    <source>
        <dbReference type="ARBA" id="ARBA00018681"/>
    </source>
</evidence>
<reference evidence="15 16" key="1">
    <citation type="journal article" date="2017" name="PLoS Biol.">
        <title>The sea cucumber genome provides insights into morphological evolution and visceral regeneration.</title>
        <authorList>
            <person name="Zhang X."/>
            <person name="Sun L."/>
            <person name="Yuan J."/>
            <person name="Sun Y."/>
            <person name="Gao Y."/>
            <person name="Zhang L."/>
            <person name="Li S."/>
            <person name="Dai H."/>
            <person name="Hamel J.F."/>
            <person name="Liu C."/>
            <person name="Yu Y."/>
            <person name="Liu S."/>
            <person name="Lin W."/>
            <person name="Guo K."/>
            <person name="Jin S."/>
            <person name="Xu P."/>
            <person name="Storey K.B."/>
            <person name="Huan P."/>
            <person name="Zhang T."/>
            <person name="Zhou Y."/>
            <person name="Zhang J."/>
            <person name="Lin C."/>
            <person name="Li X."/>
            <person name="Xing L."/>
            <person name="Huo D."/>
            <person name="Sun M."/>
            <person name="Wang L."/>
            <person name="Mercier A."/>
            <person name="Li F."/>
            <person name="Yang H."/>
            <person name="Xiang J."/>
        </authorList>
    </citation>
    <scope>NUCLEOTIDE SEQUENCE [LARGE SCALE GENOMIC DNA]</scope>
    <source>
        <strain evidence="15">Shaxun</strain>
        <tissue evidence="15">Muscle</tissue>
    </source>
</reference>
<dbReference type="InterPro" id="IPR009866">
    <property type="entry name" value="NADH_UbQ_OxRdtase_NDUFB4_su"/>
</dbReference>
<dbReference type="EMBL" id="MRZV01000546">
    <property type="protein sequence ID" value="PIK47994.1"/>
    <property type="molecule type" value="Genomic_DNA"/>
</dbReference>
<comment type="similarity">
    <text evidence="2">Belongs to the complex I NDUFB4 subunit family.</text>
</comment>
<keyword evidence="7" id="KW-0999">Mitochondrion inner membrane</keyword>
<keyword evidence="10" id="KW-0496">Mitochondrion</keyword>
<evidence type="ECO:0000256" key="13">
    <source>
        <dbReference type="ARBA" id="ARBA00030987"/>
    </source>
</evidence>
<dbReference type="Proteomes" id="UP000230750">
    <property type="component" value="Unassembled WGS sequence"/>
</dbReference>
<evidence type="ECO:0000256" key="10">
    <source>
        <dbReference type="ARBA" id="ARBA00023128"/>
    </source>
</evidence>
<dbReference type="OrthoDB" id="5818798at2759"/>
<evidence type="ECO:0000256" key="11">
    <source>
        <dbReference type="ARBA" id="ARBA00023136"/>
    </source>
</evidence>
<dbReference type="AlphaFoldDB" id="A0A2G8KJ23"/>
<evidence type="ECO:0000256" key="7">
    <source>
        <dbReference type="ARBA" id="ARBA00022792"/>
    </source>
</evidence>
<keyword evidence="16" id="KW-1185">Reference proteome</keyword>
<evidence type="ECO:0000256" key="4">
    <source>
        <dbReference type="ARBA" id="ARBA00022448"/>
    </source>
</evidence>
<comment type="subcellular location">
    <subcellularLocation>
        <location evidence="1">Mitochondrion inner membrane</location>
        <topology evidence="1">Single-pass membrane protein</topology>
    </subcellularLocation>
</comment>
<keyword evidence="8" id="KW-0249">Electron transport</keyword>
<evidence type="ECO:0000313" key="16">
    <source>
        <dbReference type="Proteomes" id="UP000230750"/>
    </source>
</evidence>
<evidence type="ECO:0000256" key="2">
    <source>
        <dbReference type="ARBA" id="ARBA00007260"/>
    </source>
</evidence>
<gene>
    <name evidence="15" type="ORF">BSL78_15142</name>
</gene>